<dbReference type="STRING" id="137246.A0A401RV52"/>
<dbReference type="Pfam" id="PF00611">
    <property type="entry name" value="FCH"/>
    <property type="match status" value="1"/>
</dbReference>
<evidence type="ECO:0000256" key="7">
    <source>
        <dbReference type="ARBA" id="ARBA00022583"/>
    </source>
</evidence>
<evidence type="ECO:0000256" key="10">
    <source>
        <dbReference type="ARBA" id="ARBA00023212"/>
    </source>
</evidence>
<evidence type="ECO:0000256" key="9">
    <source>
        <dbReference type="ARBA" id="ARBA00023136"/>
    </source>
</evidence>
<dbReference type="GO" id="GO:0005886">
    <property type="term" value="C:plasma membrane"/>
    <property type="evidence" value="ECO:0007669"/>
    <property type="project" value="UniProtKB-SubCell"/>
</dbReference>
<keyword evidence="4" id="KW-1003">Cell membrane</keyword>
<evidence type="ECO:0008006" key="20">
    <source>
        <dbReference type="Google" id="ProtNLM"/>
    </source>
</evidence>
<comment type="caution">
    <text evidence="18">The sequence shown here is derived from an EMBL/GenBank/DDBJ whole genome shotgun (WGS) entry which is preliminary data.</text>
</comment>
<dbReference type="InterPro" id="IPR036028">
    <property type="entry name" value="SH3-like_dom_sf"/>
</dbReference>
<dbReference type="PANTHER" id="PTHR23065:SF7">
    <property type="entry name" value="NOSTRIN, ISOFORM H"/>
    <property type="match status" value="1"/>
</dbReference>
<dbReference type="Proteomes" id="UP000287033">
    <property type="component" value="Unassembled WGS sequence"/>
</dbReference>
<keyword evidence="10" id="KW-0206">Cytoskeleton</keyword>
<dbReference type="OrthoDB" id="28357at2759"/>
<dbReference type="InterPro" id="IPR027267">
    <property type="entry name" value="AH/BAR_dom_sf"/>
</dbReference>
<accession>A0A401RV52</accession>
<evidence type="ECO:0000256" key="1">
    <source>
        <dbReference type="ARBA" id="ARBA00004236"/>
    </source>
</evidence>
<evidence type="ECO:0000256" key="6">
    <source>
        <dbReference type="ARBA" id="ARBA00022553"/>
    </source>
</evidence>
<dbReference type="InterPro" id="IPR031160">
    <property type="entry name" value="F_BAR_dom"/>
</dbReference>
<gene>
    <name evidence="18" type="ORF">chiPu_0000386</name>
</gene>
<dbReference type="GO" id="GO:0043226">
    <property type="term" value="C:organelle"/>
    <property type="evidence" value="ECO:0007669"/>
    <property type="project" value="UniProtKB-ARBA"/>
</dbReference>
<sequence>MRDPVSGCTHDRMYHHIKMFAKNGDSYSKELISVLQQRADLEKKYGKGLLRLANKITKASANIIKNSIFDGWNCVSQEMTFTAELHGKLAIAIQQEAIKPIRQMLDEHTKRRKSVDNAVEKSSKLVTDNWNQQIKMKKKLMRSAKNHESNSDLVENNKQIVSEKEKRKLLKKMKKSSGILTKIDQQYYELNRAGEDVRLKWESTFEHSYQVIYDLEKEKIRLLCDILNKYSEHITSFGRTLIERQSQIHEAVQNIDIEKDIQILLDNTSILSDENKTEFLLTDYYEEDGRNTMDKERRKTALAQKLQRLQDDINKVKKDKEGLEKMISTSFKSPSFSDPQTEEKTVSMRDEASLKLILLELNFYKLASTMAELEGNPKPSHPLSENILKWKDKEYHHSLVQVSRSMKMKNVQCNRTLNSASSDSRRDHYKHSPQQTSEVIYVNHTIHSNHSESGTERSEVDANSPDYVIKPVEEIGTCKALYDYQAARDDELNLKQGDILTIYKKDATGWWLGSLQGTKGIFPATYVEELPQMEKIRSTEA</sequence>
<dbReference type="PANTHER" id="PTHR23065">
    <property type="entry name" value="PROLINE-SERINE-THREONINE PHOSPHATASE INTERACTING PROTEIN 1"/>
    <property type="match status" value="1"/>
</dbReference>
<feature type="domain" description="F-BAR" evidence="16">
    <location>
        <begin position="1"/>
        <end position="260"/>
    </location>
</feature>
<evidence type="ECO:0000256" key="5">
    <source>
        <dbReference type="ARBA" id="ARBA00022490"/>
    </source>
</evidence>
<evidence type="ECO:0000259" key="16">
    <source>
        <dbReference type="PROSITE" id="PS51741"/>
    </source>
</evidence>
<evidence type="ECO:0000259" key="15">
    <source>
        <dbReference type="PROSITE" id="PS50002"/>
    </source>
</evidence>
<dbReference type="SMART" id="SM00326">
    <property type="entry name" value="SH3"/>
    <property type="match status" value="1"/>
</dbReference>
<dbReference type="Gene3D" id="6.10.140.470">
    <property type="match status" value="1"/>
</dbReference>
<evidence type="ECO:0000313" key="19">
    <source>
        <dbReference type="Proteomes" id="UP000287033"/>
    </source>
</evidence>
<dbReference type="GO" id="GO:0005737">
    <property type="term" value="C:cytoplasm"/>
    <property type="evidence" value="ECO:0007669"/>
    <property type="project" value="UniProtKB-SubCell"/>
</dbReference>
<keyword evidence="9" id="KW-0472">Membrane</keyword>
<dbReference type="Pfam" id="PF00018">
    <property type="entry name" value="SH3_1"/>
    <property type="match status" value="1"/>
</dbReference>
<dbReference type="Pfam" id="PF25610">
    <property type="entry name" value="HR1_TOCA"/>
    <property type="match status" value="1"/>
</dbReference>
<feature type="domain" description="SH3" evidence="15">
    <location>
        <begin position="473"/>
        <end position="532"/>
    </location>
</feature>
<keyword evidence="7" id="KW-0254">Endocytosis</keyword>
<dbReference type="InterPro" id="IPR035656">
    <property type="entry name" value="Nostrin_SH3"/>
</dbReference>
<keyword evidence="5" id="KW-0963">Cytoplasm</keyword>
<evidence type="ECO:0000259" key="17">
    <source>
        <dbReference type="PROSITE" id="PS51860"/>
    </source>
</evidence>
<evidence type="ECO:0000256" key="4">
    <source>
        <dbReference type="ARBA" id="ARBA00022475"/>
    </source>
</evidence>
<dbReference type="InterPro" id="IPR001060">
    <property type="entry name" value="FCH_dom"/>
</dbReference>
<evidence type="ECO:0000256" key="13">
    <source>
        <dbReference type="SAM" id="Coils"/>
    </source>
</evidence>
<evidence type="ECO:0000256" key="2">
    <source>
        <dbReference type="ARBA" id="ARBA00004245"/>
    </source>
</evidence>
<evidence type="ECO:0000256" key="11">
    <source>
        <dbReference type="PROSITE-ProRule" id="PRU00192"/>
    </source>
</evidence>
<feature type="region of interest" description="Disordered" evidence="14">
    <location>
        <begin position="417"/>
        <end position="436"/>
    </location>
</feature>
<dbReference type="InterPro" id="IPR057870">
    <property type="entry name" value="HR1_TOCA"/>
</dbReference>
<dbReference type="PROSITE" id="PS51741">
    <property type="entry name" value="F_BAR"/>
    <property type="match status" value="1"/>
</dbReference>
<dbReference type="FunFam" id="2.30.30.40:FF:000072">
    <property type="entry name" value="Unconventional Myosin IB"/>
    <property type="match status" value="1"/>
</dbReference>
<dbReference type="SUPFAM" id="SSF103657">
    <property type="entry name" value="BAR/IMD domain-like"/>
    <property type="match status" value="1"/>
</dbReference>
<dbReference type="PROSITE" id="PS50002">
    <property type="entry name" value="SH3"/>
    <property type="match status" value="1"/>
</dbReference>
<protein>
    <recommendedName>
        <fullName evidence="20">SH3 domain-containing protein</fullName>
    </recommendedName>
</protein>
<dbReference type="InterPro" id="IPR001452">
    <property type="entry name" value="SH3_domain"/>
</dbReference>
<name>A0A401RV52_CHIPU</name>
<comment type="subcellular location">
    <subcellularLocation>
        <location evidence="1">Cell membrane</location>
    </subcellularLocation>
    <subcellularLocation>
        <location evidence="2">Cytoplasm</location>
        <location evidence="2">Cytoskeleton</location>
    </subcellularLocation>
</comment>
<keyword evidence="8 12" id="KW-0175">Coiled coil</keyword>
<feature type="domain" description="REM-1" evidence="17">
    <location>
        <begin position="292"/>
        <end position="372"/>
    </location>
</feature>
<keyword evidence="19" id="KW-1185">Reference proteome</keyword>
<evidence type="ECO:0000313" key="18">
    <source>
        <dbReference type="EMBL" id="GCC22002.1"/>
    </source>
</evidence>
<keyword evidence="3 11" id="KW-0728">SH3 domain</keyword>
<dbReference type="EMBL" id="BEZZ01000005">
    <property type="protein sequence ID" value="GCC22002.1"/>
    <property type="molecule type" value="Genomic_DNA"/>
</dbReference>
<evidence type="ECO:0000256" key="3">
    <source>
        <dbReference type="ARBA" id="ARBA00022443"/>
    </source>
</evidence>
<organism evidence="18 19">
    <name type="scientific">Chiloscyllium punctatum</name>
    <name type="common">Brownbanded bambooshark</name>
    <name type="synonym">Hemiscyllium punctatum</name>
    <dbReference type="NCBI Taxonomy" id="137246"/>
    <lineage>
        <taxon>Eukaryota</taxon>
        <taxon>Metazoa</taxon>
        <taxon>Chordata</taxon>
        <taxon>Craniata</taxon>
        <taxon>Vertebrata</taxon>
        <taxon>Chondrichthyes</taxon>
        <taxon>Elasmobranchii</taxon>
        <taxon>Galeomorphii</taxon>
        <taxon>Galeoidea</taxon>
        <taxon>Orectolobiformes</taxon>
        <taxon>Hemiscylliidae</taxon>
        <taxon>Chiloscyllium</taxon>
    </lineage>
</organism>
<dbReference type="InterPro" id="IPR011072">
    <property type="entry name" value="HR1_rho-bd"/>
</dbReference>
<dbReference type="SUPFAM" id="SSF50044">
    <property type="entry name" value="SH3-domain"/>
    <property type="match status" value="1"/>
</dbReference>
<evidence type="ECO:0000256" key="8">
    <source>
        <dbReference type="ARBA" id="ARBA00023054"/>
    </source>
</evidence>
<feature type="coiled-coil region" evidence="13">
    <location>
        <begin position="292"/>
        <end position="326"/>
    </location>
</feature>
<dbReference type="PRINTS" id="PR00452">
    <property type="entry name" value="SH3DOMAIN"/>
</dbReference>
<proteinExistence type="predicted"/>
<reference evidence="18 19" key="1">
    <citation type="journal article" date="2018" name="Nat. Ecol. Evol.">
        <title>Shark genomes provide insights into elasmobranch evolution and the origin of vertebrates.</title>
        <authorList>
            <person name="Hara Y"/>
            <person name="Yamaguchi K"/>
            <person name="Onimaru K"/>
            <person name="Kadota M"/>
            <person name="Koyanagi M"/>
            <person name="Keeley SD"/>
            <person name="Tatsumi K"/>
            <person name="Tanaka K"/>
            <person name="Motone F"/>
            <person name="Kageyama Y"/>
            <person name="Nozu R"/>
            <person name="Adachi N"/>
            <person name="Nishimura O"/>
            <person name="Nakagawa R"/>
            <person name="Tanegashima C"/>
            <person name="Kiyatake I"/>
            <person name="Matsumoto R"/>
            <person name="Murakumo K"/>
            <person name="Nishida K"/>
            <person name="Terakita A"/>
            <person name="Kuratani S"/>
            <person name="Sato K"/>
            <person name="Hyodo S Kuraku.S."/>
        </authorList>
    </citation>
    <scope>NUCLEOTIDE SEQUENCE [LARGE SCALE GENOMIC DNA]</scope>
</reference>
<dbReference type="GO" id="GO:0006897">
    <property type="term" value="P:endocytosis"/>
    <property type="evidence" value="ECO:0007669"/>
    <property type="project" value="UniProtKB-KW"/>
</dbReference>
<dbReference type="GO" id="GO:0007165">
    <property type="term" value="P:signal transduction"/>
    <property type="evidence" value="ECO:0007669"/>
    <property type="project" value="InterPro"/>
</dbReference>
<dbReference type="Gene3D" id="1.20.1270.60">
    <property type="entry name" value="Arfaptin homology (AH) domain/BAR domain"/>
    <property type="match status" value="1"/>
</dbReference>
<dbReference type="AlphaFoldDB" id="A0A401RV52"/>
<dbReference type="CDD" id="cd11823">
    <property type="entry name" value="SH3_Nostrin"/>
    <property type="match status" value="1"/>
</dbReference>
<dbReference type="OMA" id="HRLARFQ"/>
<dbReference type="PROSITE" id="PS51860">
    <property type="entry name" value="REM_1"/>
    <property type="match status" value="1"/>
</dbReference>
<dbReference type="Gene3D" id="2.30.30.40">
    <property type="entry name" value="SH3 Domains"/>
    <property type="match status" value="1"/>
</dbReference>
<keyword evidence="6" id="KW-0597">Phosphoprotein</keyword>
<evidence type="ECO:0000256" key="14">
    <source>
        <dbReference type="SAM" id="MobiDB-lite"/>
    </source>
</evidence>
<evidence type="ECO:0000256" key="12">
    <source>
        <dbReference type="PROSITE-ProRule" id="PRU01077"/>
    </source>
</evidence>